<evidence type="ECO:0000256" key="3">
    <source>
        <dbReference type="ARBA" id="ARBA00022786"/>
    </source>
</evidence>
<feature type="region of interest" description="Disordered" evidence="4">
    <location>
        <begin position="1"/>
        <end position="57"/>
    </location>
</feature>
<evidence type="ECO:0008006" key="9">
    <source>
        <dbReference type="Google" id="ProtNLM"/>
    </source>
</evidence>
<dbReference type="InterPro" id="IPR036047">
    <property type="entry name" value="F-box-like_dom_sf"/>
</dbReference>
<dbReference type="VEuPathDB" id="FungiDB:SMAC_03920"/>
<evidence type="ECO:0000313" key="8">
    <source>
        <dbReference type="Proteomes" id="UP000433876"/>
    </source>
</evidence>
<feature type="domain" description="F-box" evidence="5">
    <location>
        <begin position="90"/>
        <end position="135"/>
    </location>
</feature>
<comment type="caution">
    <text evidence="7">The sequence shown here is derived from an EMBL/GenBank/DDBJ whole genome shotgun (WGS) entry which is preliminary data.</text>
</comment>
<feature type="compositionally biased region" description="Basic and acidic residues" evidence="4">
    <location>
        <begin position="1"/>
        <end position="15"/>
    </location>
</feature>
<sequence>MRLRESLDIIADDRGAPMVQGDAAPEANPESAQQQAQDDSQSTSSSSTPPPVDNEESDFYLAANDSQSSLGVPNIEDMQVTDEECRIAPINRLPNELLIAIFVKLTTSSDILHVMLTCKSWARNAVEILWHRPACSSWERHTTICQTLSAPRPYFAYRHFIRRLNLSALAPELNDGSVESLEMCSRVERLTMTGCKRITDAGLLKLLQNNHGLLALDISGMEDITETSIYAVAEKCRRLQGLNVSNCTKVSVASLVELAQSCRFIKRLKLNECTQVTDEAVIAFAENCPNILEIDLHQCRLIGNDPVTALMSKGKALRELRLASCDLIDDSAFLSLPANKTYEQLRILDLTSCSRLTDRAVEKIIDVAPRLRNLVLAKCRNITDAAVFAIARLGKNLHYVHLGHCGNITDEAVKRLVQCCNRIRYIDLGCCVHLTDDSVVRLATLPKLKRIGLVKCSNITDESVYALARANQRRPRRDADGNLVPGDCYNSMHHSSLERVHLSYCTNLTLRSVLRLLNACPRLTHLSVTGVQAFLREDLESFCREAPAEFTEHQRAVFCVFSGQGVTNLRRYLNSEHNLTEPTRGARPIDGVPNRAGPVFPGAAVNPMQVTPPGHHAAAAAFIDDGEPDAVDDDDGLEDGSEMVIDTQPMLHNHHAVMGGTAFPIQGVASTEQLLPPPPPAIQPQQHLITNPFHFVPGQPFTPQGLQFYEALRATESSIVHGTPSQVPLVGQATGLDSTITEGNHHSGANRNSPGTSTAQNPDASQAMASNPMENVELAILTGARNPDASGSGGAPV</sequence>
<evidence type="ECO:0000256" key="4">
    <source>
        <dbReference type="SAM" id="MobiDB-lite"/>
    </source>
</evidence>
<keyword evidence="3" id="KW-0833">Ubl conjugation pathway</keyword>
<dbReference type="InterPro" id="IPR001810">
    <property type="entry name" value="F-box_dom"/>
</dbReference>
<dbReference type="InterPro" id="IPR032675">
    <property type="entry name" value="LRR_dom_sf"/>
</dbReference>
<name>A0A8S8ZZU2_SORMA</name>
<dbReference type="EMBL" id="NMPR01000016">
    <property type="protein sequence ID" value="KAA8634968.1"/>
    <property type="molecule type" value="Genomic_DNA"/>
</dbReference>
<accession>A0A8S8ZZU2</accession>
<dbReference type="InterPro" id="IPR057207">
    <property type="entry name" value="FBXL15_LRR"/>
</dbReference>
<keyword evidence="1" id="KW-0433">Leucine-rich repeat</keyword>
<gene>
    <name evidence="7" type="ORF">SMACR_03920</name>
</gene>
<dbReference type="AlphaFoldDB" id="A0A8S8ZZU2"/>
<dbReference type="Proteomes" id="UP000433876">
    <property type="component" value="Unassembled WGS sequence"/>
</dbReference>
<proteinExistence type="predicted"/>
<dbReference type="SMART" id="SM00367">
    <property type="entry name" value="LRR_CC"/>
    <property type="match status" value="12"/>
</dbReference>
<dbReference type="Gene3D" id="3.80.10.10">
    <property type="entry name" value="Ribonuclease Inhibitor"/>
    <property type="match status" value="3"/>
</dbReference>
<evidence type="ECO:0000259" key="5">
    <source>
        <dbReference type="Pfam" id="PF12937"/>
    </source>
</evidence>
<evidence type="ECO:0000259" key="6">
    <source>
        <dbReference type="Pfam" id="PF25372"/>
    </source>
</evidence>
<dbReference type="PANTHER" id="PTHR13382">
    <property type="entry name" value="MITOCHONDRIAL ATP SYNTHASE COUPLING FACTOR B"/>
    <property type="match status" value="1"/>
</dbReference>
<feature type="compositionally biased region" description="Low complexity" evidence="4">
    <location>
        <begin position="31"/>
        <end position="47"/>
    </location>
</feature>
<dbReference type="FunFam" id="3.80.10.10:FF:000381">
    <property type="entry name" value="Ubiquitin ligase complex F-box protein GRR1"/>
    <property type="match status" value="1"/>
</dbReference>
<dbReference type="SUPFAM" id="SSF81383">
    <property type="entry name" value="F-box domain"/>
    <property type="match status" value="1"/>
</dbReference>
<dbReference type="InterPro" id="IPR050648">
    <property type="entry name" value="F-box_LRR-repeat"/>
</dbReference>
<feature type="compositionally biased region" description="Polar residues" evidence="4">
    <location>
        <begin position="737"/>
        <end position="773"/>
    </location>
</feature>
<evidence type="ECO:0000313" key="7">
    <source>
        <dbReference type="EMBL" id="KAA8634968.1"/>
    </source>
</evidence>
<dbReference type="OMA" id="ERHTTIC"/>
<organism evidence="7 8">
    <name type="scientific">Sordaria macrospora</name>
    <dbReference type="NCBI Taxonomy" id="5147"/>
    <lineage>
        <taxon>Eukaryota</taxon>
        <taxon>Fungi</taxon>
        <taxon>Dikarya</taxon>
        <taxon>Ascomycota</taxon>
        <taxon>Pezizomycotina</taxon>
        <taxon>Sordariomycetes</taxon>
        <taxon>Sordariomycetidae</taxon>
        <taxon>Sordariales</taxon>
        <taxon>Sordariaceae</taxon>
        <taxon>Sordaria</taxon>
    </lineage>
</organism>
<evidence type="ECO:0000256" key="2">
    <source>
        <dbReference type="ARBA" id="ARBA00022737"/>
    </source>
</evidence>
<dbReference type="GO" id="GO:0019005">
    <property type="term" value="C:SCF ubiquitin ligase complex"/>
    <property type="evidence" value="ECO:0007669"/>
    <property type="project" value="UniProtKB-ARBA"/>
</dbReference>
<dbReference type="InterPro" id="IPR006553">
    <property type="entry name" value="Leu-rich_rpt_Cys-con_subtyp"/>
</dbReference>
<feature type="region of interest" description="Disordered" evidence="4">
    <location>
        <begin position="737"/>
        <end position="775"/>
    </location>
</feature>
<dbReference type="Pfam" id="PF25372">
    <property type="entry name" value="DUF7885"/>
    <property type="match status" value="1"/>
</dbReference>
<dbReference type="GO" id="GO:0005737">
    <property type="term" value="C:cytoplasm"/>
    <property type="evidence" value="ECO:0007669"/>
    <property type="project" value="TreeGrafter"/>
</dbReference>
<feature type="domain" description="F-box/LRR-repeat protein 15-like leucin rich repeat" evidence="6">
    <location>
        <begin position="249"/>
        <end position="463"/>
    </location>
</feature>
<dbReference type="FunFam" id="3.80.10.10:FF:000251">
    <property type="entry name" value="Ubiquitin ligase complex F-box protein GRR1"/>
    <property type="match status" value="1"/>
</dbReference>
<dbReference type="Pfam" id="PF12937">
    <property type="entry name" value="F-box-like"/>
    <property type="match status" value="1"/>
</dbReference>
<protein>
    <recommendedName>
        <fullName evidence="9">F-box domain-containing protein</fullName>
    </recommendedName>
</protein>
<evidence type="ECO:0000256" key="1">
    <source>
        <dbReference type="ARBA" id="ARBA00022614"/>
    </source>
</evidence>
<dbReference type="SUPFAM" id="SSF52047">
    <property type="entry name" value="RNI-like"/>
    <property type="match status" value="1"/>
</dbReference>
<dbReference type="PANTHER" id="PTHR13382:SF67">
    <property type="entry name" value="SCF E3 UBIQUITIN LIGASE COMPLEX F-BOX PROTEIN POF2"/>
    <property type="match status" value="1"/>
</dbReference>
<reference evidence="7 8" key="1">
    <citation type="submission" date="2017-07" db="EMBL/GenBank/DDBJ databases">
        <title>Genome sequence of the Sordaria macrospora wild type strain R19027.</title>
        <authorList>
            <person name="Nowrousian M."/>
            <person name="Teichert I."/>
            <person name="Kueck U."/>
        </authorList>
    </citation>
    <scope>NUCLEOTIDE SEQUENCE [LARGE SCALE GENOMIC DNA]</scope>
    <source>
        <strain evidence="7 8">R19027</strain>
        <tissue evidence="7">Mycelium</tissue>
    </source>
</reference>
<keyword evidence="2" id="KW-0677">Repeat</keyword>